<dbReference type="OrthoDB" id="285993at2"/>
<sequence length="97" mass="11210">MRENVVRDKWYEFASRIVKAYKYLSLEKREFVLAKQLLRSGTSIGANVEEAIAGAPKADFIHKLPIAAKEARETNYWLRLLHDNDYLLAHLFDSLAT</sequence>
<dbReference type="Proteomes" id="UP000284250">
    <property type="component" value="Unassembled WGS sequence"/>
</dbReference>
<dbReference type="InterPro" id="IPR036583">
    <property type="entry name" value="23S_rRNA_IVS_sf"/>
</dbReference>
<keyword evidence="2" id="KW-1185">Reference proteome</keyword>
<name>A0A418QR56_9BACT</name>
<evidence type="ECO:0000313" key="2">
    <source>
        <dbReference type="Proteomes" id="UP000284250"/>
    </source>
</evidence>
<dbReference type="PANTHER" id="PTHR38471:SF2">
    <property type="entry name" value="FOUR HELIX BUNDLE PROTEIN"/>
    <property type="match status" value="1"/>
</dbReference>
<evidence type="ECO:0000313" key="1">
    <source>
        <dbReference type="EMBL" id="RIY07510.1"/>
    </source>
</evidence>
<dbReference type="RefSeq" id="WP_119656877.1">
    <property type="nucleotide sequence ID" value="NZ_JBHUOI010000011.1"/>
</dbReference>
<gene>
    <name evidence="1" type="ORF">D0T11_16340</name>
</gene>
<dbReference type="EMBL" id="QYCN01000029">
    <property type="protein sequence ID" value="RIY07510.1"/>
    <property type="molecule type" value="Genomic_DNA"/>
</dbReference>
<reference evidence="1 2" key="1">
    <citation type="submission" date="2018-09" db="EMBL/GenBank/DDBJ databases">
        <authorList>
            <person name="Zeman M."/>
            <person name="Pardy F."/>
        </authorList>
    </citation>
    <scope>NUCLEOTIDE SEQUENCE [LARGE SCALE GENOMIC DNA]</scope>
    <source>
        <strain evidence="1 2">CCM 8852</strain>
    </source>
</reference>
<dbReference type="PANTHER" id="PTHR38471">
    <property type="entry name" value="FOUR HELIX BUNDLE PROTEIN"/>
    <property type="match status" value="1"/>
</dbReference>
<organism evidence="1 2">
    <name type="scientific">Hymenobacter rubripertinctus</name>
    <dbReference type="NCBI Taxonomy" id="2029981"/>
    <lineage>
        <taxon>Bacteria</taxon>
        <taxon>Pseudomonadati</taxon>
        <taxon>Bacteroidota</taxon>
        <taxon>Cytophagia</taxon>
        <taxon>Cytophagales</taxon>
        <taxon>Hymenobacteraceae</taxon>
        <taxon>Hymenobacter</taxon>
    </lineage>
</organism>
<dbReference type="NCBIfam" id="TIGR02436">
    <property type="entry name" value="four helix bundle protein"/>
    <property type="match status" value="1"/>
</dbReference>
<dbReference type="PIRSF" id="PIRSF035652">
    <property type="entry name" value="CHP02436"/>
    <property type="match status" value="1"/>
</dbReference>
<dbReference type="Pfam" id="PF05635">
    <property type="entry name" value="23S_rRNA_IVP"/>
    <property type="match status" value="1"/>
</dbReference>
<proteinExistence type="predicted"/>
<dbReference type="AlphaFoldDB" id="A0A418QR56"/>
<comment type="caution">
    <text evidence="1">The sequence shown here is derived from an EMBL/GenBank/DDBJ whole genome shotgun (WGS) entry which is preliminary data.</text>
</comment>
<reference evidence="1 2" key="2">
    <citation type="submission" date="2019-01" db="EMBL/GenBank/DDBJ databases">
        <title>Hymenobacter humicola sp. nov., isolated from soils in Antarctica.</title>
        <authorList>
            <person name="Sedlacek I."/>
            <person name="Holochova P."/>
            <person name="Kralova S."/>
            <person name="Pantucek R."/>
            <person name="Stankova E."/>
            <person name="Vrbovska V."/>
            <person name="Kristofova L."/>
            <person name="Svec P."/>
            <person name="Busse H.-J."/>
        </authorList>
    </citation>
    <scope>NUCLEOTIDE SEQUENCE [LARGE SCALE GENOMIC DNA]</scope>
    <source>
        <strain evidence="1 2">CCM 8852</strain>
    </source>
</reference>
<dbReference type="Gene3D" id="1.20.1440.60">
    <property type="entry name" value="23S rRNA-intervening sequence"/>
    <property type="match status" value="1"/>
</dbReference>
<accession>A0A418QR56</accession>
<dbReference type="SUPFAM" id="SSF158446">
    <property type="entry name" value="IVS-encoded protein-like"/>
    <property type="match status" value="1"/>
</dbReference>
<protein>
    <submittedName>
        <fullName evidence="1">Four helix bundle protein</fullName>
    </submittedName>
</protein>
<dbReference type="InterPro" id="IPR012657">
    <property type="entry name" value="23S_rRNA-intervening_sequence"/>
</dbReference>